<sequence>MQRVFLFFTFISTIIALSFNLASAQLVREGLEKSEYSGEWPFVADEVVLNCLDGNVTIYNYDDDKEYPLMPIDAQTRKVLFIEDSIEPILVKGADTTEILNKGKALCKGDNASNLPDVSDERMTLLAENRIIAGLSDPLSFKPLSHEIKKDDDNIFVTVKYQAKDDGKPVNGIVTVVFDYWGSFVRFDRD</sequence>
<name>A0ABY3X694_9GAMM</name>
<keyword evidence="1" id="KW-0732">Signal</keyword>
<evidence type="ECO:0000313" key="3">
    <source>
        <dbReference type="Proteomes" id="UP000829542"/>
    </source>
</evidence>
<keyword evidence="3" id="KW-1185">Reference proteome</keyword>
<reference evidence="2 3" key="1">
    <citation type="submission" date="2022-03" db="EMBL/GenBank/DDBJ databases">
        <title>Ignatzschineria rhizosphaerae HR5S32.</title>
        <authorList>
            <person name="Sun J.Q."/>
            <person name="Feng J.Y."/>
        </authorList>
    </citation>
    <scope>NUCLEOTIDE SEQUENCE [LARGE SCALE GENOMIC DNA]</scope>
    <source>
        <strain evidence="2 3">HR5S32</strain>
    </source>
</reference>
<organism evidence="2 3">
    <name type="scientific">Ignatzschineria rhizosphaerae</name>
    <dbReference type="NCBI Taxonomy" id="2923279"/>
    <lineage>
        <taxon>Bacteria</taxon>
        <taxon>Pseudomonadati</taxon>
        <taxon>Pseudomonadota</taxon>
        <taxon>Gammaproteobacteria</taxon>
        <taxon>Cardiobacteriales</taxon>
        <taxon>Ignatzschineriaceae</taxon>
        <taxon>Ignatzschineria</taxon>
    </lineage>
</organism>
<proteinExistence type="predicted"/>
<dbReference type="Proteomes" id="UP000829542">
    <property type="component" value="Chromosome"/>
</dbReference>
<evidence type="ECO:0000256" key="1">
    <source>
        <dbReference type="SAM" id="SignalP"/>
    </source>
</evidence>
<accession>A0ABY3X694</accession>
<feature type="signal peptide" evidence="1">
    <location>
        <begin position="1"/>
        <end position="24"/>
    </location>
</feature>
<protein>
    <submittedName>
        <fullName evidence="2">Uncharacterized protein</fullName>
    </submittedName>
</protein>
<feature type="chain" id="PRO_5046800066" evidence="1">
    <location>
        <begin position="25"/>
        <end position="190"/>
    </location>
</feature>
<dbReference type="RefSeq" id="WP_242147851.1">
    <property type="nucleotide sequence ID" value="NZ_CP093379.1"/>
</dbReference>
<evidence type="ECO:0000313" key="2">
    <source>
        <dbReference type="EMBL" id="UNM95523.1"/>
    </source>
</evidence>
<gene>
    <name evidence="2" type="ORF">MMG00_09850</name>
</gene>
<dbReference type="EMBL" id="CP093379">
    <property type="protein sequence ID" value="UNM95523.1"/>
    <property type="molecule type" value="Genomic_DNA"/>
</dbReference>